<dbReference type="Gene3D" id="3.90.190.10">
    <property type="entry name" value="Protein tyrosine phosphatase superfamily"/>
    <property type="match status" value="2"/>
</dbReference>
<dbReference type="CTD" id="20240325"/>
<protein>
    <recommendedName>
        <fullName evidence="1">protein-tyrosine-phosphatase</fullName>
        <ecNumber evidence="1">3.1.3.48</ecNumber>
    </recommendedName>
</protein>
<evidence type="ECO:0000256" key="2">
    <source>
        <dbReference type="ARBA" id="ARBA00022801"/>
    </source>
</evidence>
<dbReference type="EC" id="3.1.3.48" evidence="1"/>
<reference evidence="7 8" key="1">
    <citation type="journal article" date="2013" name="Nature">
        <title>Insights into bilaterian evolution from three spiralian genomes.</title>
        <authorList>
            <person name="Simakov O."/>
            <person name="Marletaz F."/>
            <person name="Cho S.J."/>
            <person name="Edsinger-Gonzales E."/>
            <person name="Havlak P."/>
            <person name="Hellsten U."/>
            <person name="Kuo D.H."/>
            <person name="Larsson T."/>
            <person name="Lv J."/>
            <person name="Arendt D."/>
            <person name="Savage R."/>
            <person name="Osoegawa K."/>
            <person name="de Jong P."/>
            <person name="Grimwood J."/>
            <person name="Chapman J.A."/>
            <person name="Shapiro H."/>
            <person name="Aerts A."/>
            <person name="Otillar R.P."/>
            <person name="Terry A.Y."/>
            <person name="Boore J.L."/>
            <person name="Grigoriev I.V."/>
            <person name="Lindberg D.R."/>
            <person name="Seaver E.C."/>
            <person name="Weisblat D.A."/>
            <person name="Putnam N.H."/>
            <person name="Rokhsar D.S."/>
        </authorList>
    </citation>
    <scope>NUCLEOTIDE SEQUENCE [LARGE SCALE GENOMIC DNA]</scope>
</reference>
<organism evidence="7 8">
    <name type="scientific">Lottia gigantea</name>
    <name type="common">Giant owl limpet</name>
    <dbReference type="NCBI Taxonomy" id="225164"/>
    <lineage>
        <taxon>Eukaryota</taxon>
        <taxon>Metazoa</taxon>
        <taxon>Spiralia</taxon>
        <taxon>Lophotrochozoa</taxon>
        <taxon>Mollusca</taxon>
        <taxon>Gastropoda</taxon>
        <taxon>Patellogastropoda</taxon>
        <taxon>Lottioidea</taxon>
        <taxon>Lottiidae</taxon>
        <taxon>Lottia</taxon>
    </lineage>
</organism>
<evidence type="ECO:0000313" key="7">
    <source>
        <dbReference type="EMBL" id="ESO87549.1"/>
    </source>
</evidence>
<evidence type="ECO:0000256" key="3">
    <source>
        <dbReference type="ARBA" id="ARBA00022912"/>
    </source>
</evidence>
<dbReference type="GO" id="GO:0004725">
    <property type="term" value="F:protein tyrosine phosphatase activity"/>
    <property type="evidence" value="ECO:0007669"/>
    <property type="project" value="UniProtKB-EC"/>
</dbReference>
<evidence type="ECO:0000256" key="4">
    <source>
        <dbReference type="ARBA" id="ARBA00051722"/>
    </source>
</evidence>
<dbReference type="HOGENOM" id="CLU_001645_8_0_1"/>
<dbReference type="PRINTS" id="PR00700">
    <property type="entry name" value="PRTYPHPHTASE"/>
</dbReference>
<dbReference type="Proteomes" id="UP000030746">
    <property type="component" value="Unassembled WGS sequence"/>
</dbReference>
<accession>V4BF83</accession>
<dbReference type="InterPro" id="IPR000387">
    <property type="entry name" value="Tyr_Pase_dom"/>
</dbReference>
<comment type="catalytic activity">
    <reaction evidence="4">
        <text>O-phospho-L-tyrosyl-[protein] + H2O = L-tyrosyl-[protein] + phosphate</text>
        <dbReference type="Rhea" id="RHEA:10684"/>
        <dbReference type="Rhea" id="RHEA-COMP:10136"/>
        <dbReference type="Rhea" id="RHEA-COMP:20101"/>
        <dbReference type="ChEBI" id="CHEBI:15377"/>
        <dbReference type="ChEBI" id="CHEBI:43474"/>
        <dbReference type="ChEBI" id="CHEBI:46858"/>
        <dbReference type="ChEBI" id="CHEBI:61978"/>
        <dbReference type="EC" id="3.1.3.48"/>
    </reaction>
</comment>
<dbReference type="SMART" id="SM00194">
    <property type="entry name" value="PTPc"/>
    <property type="match status" value="1"/>
</dbReference>
<dbReference type="EMBL" id="KB202883">
    <property type="protein sequence ID" value="ESO87549.1"/>
    <property type="molecule type" value="Genomic_DNA"/>
</dbReference>
<evidence type="ECO:0000259" key="6">
    <source>
        <dbReference type="PROSITE" id="PS50056"/>
    </source>
</evidence>
<evidence type="ECO:0000259" key="5">
    <source>
        <dbReference type="PROSITE" id="PS50055"/>
    </source>
</evidence>
<dbReference type="AlphaFoldDB" id="V4BF83"/>
<dbReference type="GeneID" id="20240325"/>
<dbReference type="InterPro" id="IPR003595">
    <property type="entry name" value="Tyr_Pase_cat"/>
</dbReference>
<dbReference type="InterPro" id="IPR000242">
    <property type="entry name" value="PTP_cat"/>
</dbReference>
<dbReference type="CDD" id="cd00047">
    <property type="entry name" value="PTPc"/>
    <property type="match status" value="1"/>
</dbReference>
<feature type="domain" description="Tyrosine-protein phosphatase" evidence="5">
    <location>
        <begin position="22"/>
        <end position="80"/>
    </location>
</feature>
<dbReference type="PROSITE" id="PS50055">
    <property type="entry name" value="TYR_PHOSPHATASE_PTP"/>
    <property type="match status" value="2"/>
</dbReference>
<dbReference type="FunFam" id="3.90.190.10:FF:000102">
    <property type="entry name" value="Receptor-type tyrosine-protein phosphatase"/>
    <property type="match status" value="1"/>
</dbReference>
<gene>
    <name evidence="7" type="ORF">LOTGIDRAFT_166431</name>
</gene>
<dbReference type="OrthoDB" id="5981934at2759"/>
<feature type="domain" description="Tyrosine specific protein phosphatases" evidence="6">
    <location>
        <begin position="22"/>
        <end position="71"/>
    </location>
</feature>
<evidence type="ECO:0000313" key="8">
    <source>
        <dbReference type="Proteomes" id="UP000030746"/>
    </source>
</evidence>
<dbReference type="KEGG" id="lgi:LOTGIDRAFT_166431"/>
<dbReference type="PANTHER" id="PTHR19134">
    <property type="entry name" value="RECEPTOR-TYPE TYROSINE-PROTEIN PHOSPHATASE"/>
    <property type="match status" value="1"/>
</dbReference>
<proteinExistence type="predicted"/>
<feature type="domain" description="Tyrosine-protein phosphatase" evidence="5">
    <location>
        <begin position="112"/>
        <end position="377"/>
    </location>
</feature>
<dbReference type="InterPro" id="IPR050348">
    <property type="entry name" value="Protein-Tyr_Phosphatase"/>
</dbReference>
<keyword evidence="8" id="KW-1185">Reference proteome</keyword>
<sequence length="388" mass="43887">MVKAVLGGDKAAVAASNAAFSNAGIGRTGTYLALDYLIQQAQAENSVDIFSCVSQMRQERVNMVQTVDQYILLHDALTVWYIADDTTTSITNYPQIYNQLLQQDKHNNTSQLQHKYQLMNKISCKIDKDGYSEALKPENINKNRDQNVLAANSARLMIMRSAYENSSDYINAVYLPILSFRFGPQSYKKKRGYIATQTPLPNTVEDFWLMVLNSETKVIIALDDKKENNVGEYIPKTEIKYGEVMIKRGKEDKNSHGYYDVISCEISQESDNINRTVKVYQCHFWKGQKKIPESSMSIFTLLEEISSINNSGPLIVSCLNGANKSGLLCVLAAILERLTIEQDVSIIQTILQLRISRPEIINSFEQFQFSFGAIEEYLDNFSNYANSC</sequence>
<name>V4BF83_LOTGI</name>
<keyword evidence="2" id="KW-0378">Hydrolase</keyword>
<dbReference type="InterPro" id="IPR029021">
    <property type="entry name" value="Prot-tyrosine_phosphatase-like"/>
</dbReference>
<dbReference type="RefSeq" id="XP_009061744.1">
    <property type="nucleotide sequence ID" value="XM_009063496.1"/>
</dbReference>
<keyword evidence="3" id="KW-0904">Protein phosphatase</keyword>
<dbReference type="PROSITE" id="PS50056">
    <property type="entry name" value="TYR_PHOSPHATASE_2"/>
    <property type="match status" value="2"/>
</dbReference>
<dbReference type="SMART" id="SM00404">
    <property type="entry name" value="PTPc_motif"/>
    <property type="match status" value="2"/>
</dbReference>
<dbReference type="SUPFAM" id="SSF52799">
    <property type="entry name" value="(Phosphotyrosine protein) phosphatases II"/>
    <property type="match status" value="2"/>
</dbReference>
<evidence type="ECO:0000256" key="1">
    <source>
        <dbReference type="ARBA" id="ARBA00013064"/>
    </source>
</evidence>
<dbReference type="OMA" id="MSMAITH"/>
<feature type="domain" description="Tyrosine specific protein phosphatases" evidence="6">
    <location>
        <begin position="299"/>
        <end position="368"/>
    </location>
</feature>
<dbReference type="Pfam" id="PF00102">
    <property type="entry name" value="Y_phosphatase"/>
    <property type="match status" value="2"/>
</dbReference>
<dbReference type="PANTHER" id="PTHR19134:SF449">
    <property type="entry name" value="TYROSINE-PROTEIN PHOSPHATASE 1"/>
    <property type="match status" value="1"/>
</dbReference>